<dbReference type="CDD" id="cd02604">
    <property type="entry name" value="HAD_5NT"/>
    <property type="match status" value="1"/>
</dbReference>
<dbReference type="GeneID" id="104749114"/>
<dbReference type="PANTHER" id="PTHR12725">
    <property type="entry name" value="HALOACID DEHALOGENASE-LIKE HYDROLASE"/>
    <property type="match status" value="1"/>
</dbReference>
<dbReference type="SUPFAM" id="SSF56784">
    <property type="entry name" value="HAD-like"/>
    <property type="match status" value="1"/>
</dbReference>
<dbReference type="SFLD" id="SFLDG01132">
    <property type="entry name" value="C1.5.3:_5'-Nucleotidase_Like"/>
    <property type="match status" value="1"/>
</dbReference>
<dbReference type="SFLD" id="SFLDG01129">
    <property type="entry name" value="C1.5:_HAD__Beta-PGM__Phosphata"/>
    <property type="match status" value="1"/>
</dbReference>
<gene>
    <name evidence="2" type="primary">LOC104749114</name>
</gene>
<dbReference type="SFLD" id="SFLDS00003">
    <property type="entry name" value="Haloacid_Dehalogenase"/>
    <property type="match status" value="1"/>
</dbReference>
<evidence type="ECO:0000313" key="2">
    <source>
        <dbReference type="RefSeq" id="XP_010468992.1"/>
    </source>
</evidence>
<dbReference type="NCBIfam" id="TIGR01509">
    <property type="entry name" value="HAD-SF-IA-v3"/>
    <property type="match status" value="1"/>
</dbReference>
<dbReference type="InterPro" id="IPR036412">
    <property type="entry name" value="HAD-like_sf"/>
</dbReference>
<dbReference type="InterPro" id="IPR023214">
    <property type="entry name" value="HAD_sf"/>
</dbReference>
<protein>
    <submittedName>
        <fullName evidence="2">Uncharacterized protein C24B11.05-like</fullName>
    </submittedName>
</protein>
<evidence type="ECO:0000313" key="1">
    <source>
        <dbReference type="Proteomes" id="UP000694864"/>
    </source>
</evidence>
<dbReference type="PANTHER" id="PTHR12725:SF117">
    <property type="entry name" value="HALOACID DEHALOGENASE-LIKE HYDROLASE"/>
    <property type="match status" value="1"/>
</dbReference>
<accession>A0ABM0WC89</accession>
<reference evidence="2" key="2">
    <citation type="submission" date="2025-08" db="UniProtKB">
        <authorList>
            <consortium name="RefSeq"/>
        </authorList>
    </citation>
    <scope>IDENTIFICATION</scope>
    <source>
        <tissue evidence="2">Leaf</tissue>
    </source>
</reference>
<dbReference type="Gene3D" id="3.40.50.1000">
    <property type="entry name" value="HAD superfamily/HAD-like"/>
    <property type="match status" value="1"/>
</dbReference>
<organism evidence="1 2">
    <name type="scientific">Camelina sativa</name>
    <name type="common">False flax</name>
    <name type="synonym">Myagrum sativum</name>
    <dbReference type="NCBI Taxonomy" id="90675"/>
    <lineage>
        <taxon>Eukaryota</taxon>
        <taxon>Viridiplantae</taxon>
        <taxon>Streptophyta</taxon>
        <taxon>Embryophyta</taxon>
        <taxon>Tracheophyta</taxon>
        <taxon>Spermatophyta</taxon>
        <taxon>Magnoliopsida</taxon>
        <taxon>eudicotyledons</taxon>
        <taxon>Gunneridae</taxon>
        <taxon>Pentapetalae</taxon>
        <taxon>rosids</taxon>
        <taxon>malvids</taxon>
        <taxon>Brassicales</taxon>
        <taxon>Brassicaceae</taxon>
        <taxon>Camelineae</taxon>
        <taxon>Camelina</taxon>
    </lineage>
</organism>
<dbReference type="Pfam" id="PF00702">
    <property type="entry name" value="Hydrolase"/>
    <property type="match status" value="1"/>
</dbReference>
<dbReference type="NCBIfam" id="TIGR01993">
    <property type="entry name" value="Pyr-5-nucltdase"/>
    <property type="match status" value="1"/>
</dbReference>
<sequence length="249" mass="27957">MDGFAAKYECLFFDMDDTLYPLSIGINLACRNNIQEFMLNQLGIEENEVPKMCLDLYKEYGTTMAGLKVLGYEFDNDEFHEYVHGRLPYEKLKPDPVLRNLLLSMPHRKIIFTNADKAHATRALTRLGLEDCFEGIICFETLNPSSDSKTQILCKPSVEAFEAAIRIADIVDPRKTMFFDDSIRNIASAKATGLKTVFVGNSVLVPGADYALSSIHNIKEAIPDLWEDNKDEKLEPIVQQAAVAAMVHA</sequence>
<dbReference type="Proteomes" id="UP000694864">
    <property type="component" value="Chromosome 16"/>
</dbReference>
<keyword evidence="1" id="KW-1185">Reference proteome</keyword>
<proteinExistence type="predicted"/>
<dbReference type="InterPro" id="IPR010237">
    <property type="entry name" value="Pyr-5-nucltdase"/>
</dbReference>
<name>A0ABM0WC89_CAMSA</name>
<reference evidence="1" key="1">
    <citation type="journal article" date="2014" name="Nat. Commun.">
        <title>The emerging biofuel crop Camelina sativa retains a highly undifferentiated hexaploid genome structure.</title>
        <authorList>
            <person name="Kagale S."/>
            <person name="Koh C."/>
            <person name="Nixon J."/>
            <person name="Bollina V."/>
            <person name="Clarke W.E."/>
            <person name="Tuteja R."/>
            <person name="Spillane C."/>
            <person name="Robinson S.J."/>
            <person name="Links M.G."/>
            <person name="Clarke C."/>
            <person name="Higgins E.E."/>
            <person name="Huebert T."/>
            <person name="Sharpe A.G."/>
            <person name="Parkin I.A."/>
        </authorList>
    </citation>
    <scope>NUCLEOTIDE SEQUENCE [LARGE SCALE GENOMIC DNA]</scope>
    <source>
        <strain evidence="1">cv. DH55</strain>
    </source>
</reference>
<dbReference type="InterPro" id="IPR006439">
    <property type="entry name" value="HAD-SF_hydro_IA"/>
</dbReference>
<dbReference type="RefSeq" id="XP_010468992.1">
    <property type="nucleotide sequence ID" value="XM_010470690.2"/>
</dbReference>